<organism evidence="1 3">
    <name type="scientific">Rotaria socialis</name>
    <dbReference type="NCBI Taxonomy" id="392032"/>
    <lineage>
        <taxon>Eukaryota</taxon>
        <taxon>Metazoa</taxon>
        <taxon>Spiralia</taxon>
        <taxon>Gnathifera</taxon>
        <taxon>Rotifera</taxon>
        <taxon>Eurotatoria</taxon>
        <taxon>Bdelloidea</taxon>
        <taxon>Philodinida</taxon>
        <taxon>Philodinidae</taxon>
        <taxon>Rotaria</taxon>
    </lineage>
</organism>
<evidence type="ECO:0000313" key="2">
    <source>
        <dbReference type="EMBL" id="CAF4561338.1"/>
    </source>
</evidence>
<dbReference type="InterPro" id="IPR029047">
    <property type="entry name" value="HSP70_peptide-bd_sf"/>
</dbReference>
<dbReference type="AlphaFoldDB" id="A0A820LSW4"/>
<comment type="caution">
    <text evidence="1">The sequence shown here is derived from an EMBL/GenBank/DDBJ whole genome shotgun (WGS) entry which is preliminary data.</text>
</comment>
<dbReference type="SUPFAM" id="SSF100920">
    <property type="entry name" value="Heat shock protein 70kD (HSP70), peptide-binding domain"/>
    <property type="match status" value="1"/>
</dbReference>
<name>A0A820LSW4_9BILA</name>
<evidence type="ECO:0000313" key="1">
    <source>
        <dbReference type="EMBL" id="CAF4362282.1"/>
    </source>
</evidence>
<protein>
    <submittedName>
        <fullName evidence="1">Uncharacterized protein</fullName>
    </submittedName>
</protein>
<dbReference type="Proteomes" id="UP000663873">
    <property type="component" value="Unassembled WGS sequence"/>
</dbReference>
<evidence type="ECO:0000313" key="3">
    <source>
        <dbReference type="Proteomes" id="UP000663873"/>
    </source>
</evidence>
<feature type="non-terminal residue" evidence="1">
    <location>
        <position position="1"/>
    </location>
</feature>
<dbReference type="EMBL" id="CAJOBP010002571">
    <property type="protein sequence ID" value="CAF4362282.1"/>
    <property type="molecule type" value="Genomic_DNA"/>
</dbReference>
<dbReference type="EMBL" id="CAJOBQ010002459">
    <property type="protein sequence ID" value="CAF4561338.1"/>
    <property type="molecule type" value="Genomic_DNA"/>
</dbReference>
<proteinExistence type="predicted"/>
<sequence length="97" mass="11536">MIKAPLHHSYQSYRNQDDYLHFVDLSVGVFQYVKSTAGNILWETFITRNASILKKTTRLFTKYADHQPSLDIKIFEGERVKEMEMTRRQIITIRDQL</sequence>
<gene>
    <name evidence="2" type="ORF">TSG867_LOCUS25327</name>
    <name evidence="1" type="ORF">UJA718_LOCUS16519</name>
</gene>
<keyword evidence="3" id="KW-1185">Reference proteome</keyword>
<accession>A0A820LSW4</accession>
<reference evidence="1" key="1">
    <citation type="submission" date="2021-02" db="EMBL/GenBank/DDBJ databases">
        <authorList>
            <person name="Nowell W R."/>
        </authorList>
    </citation>
    <scope>NUCLEOTIDE SEQUENCE</scope>
</reference>
<dbReference type="Gene3D" id="2.60.34.10">
    <property type="entry name" value="Substrate Binding Domain Of DNAk, Chain A, domain 1"/>
    <property type="match status" value="1"/>
</dbReference>
<dbReference type="Proteomes" id="UP000663862">
    <property type="component" value="Unassembled WGS sequence"/>
</dbReference>